<dbReference type="RefSeq" id="WP_354144796.1">
    <property type="nucleotide sequence ID" value="NZ_JAZDQV010000007.1"/>
</dbReference>
<accession>A0ABU7GFY3</accession>
<reference evidence="1 2" key="1">
    <citation type="submission" date="2024-01" db="EMBL/GenBank/DDBJ databases">
        <title>The genome sequence of Erythrobacteraceae sp. strain 1XM1-14.</title>
        <authorList>
            <person name="Liu Y."/>
        </authorList>
    </citation>
    <scope>NUCLEOTIDE SEQUENCE [LARGE SCALE GENOMIC DNA]</scope>
    <source>
        <strain evidence="1 2">1XM1-14</strain>
    </source>
</reference>
<evidence type="ECO:0008006" key="3">
    <source>
        <dbReference type="Google" id="ProtNLM"/>
    </source>
</evidence>
<dbReference type="EMBL" id="JAZDQV010000007">
    <property type="protein sequence ID" value="MEE1877690.1"/>
    <property type="molecule type" value="Genomic_DNA"/>
</dbReference>
<evidence type="ECO:0000313" key="1">
    <source>
        <dbReference type="EMBL" id="MEE1877690.1"/>
    </source>
</evidence>
<evidence type="ECO:0000313" key="2">
    <source>
        <dbReference type="Proteomes" id="UP001343492"/>
    </source>
</evidence>
<organism evidence="1 2">
    <name type="scientific">Altererythrobacter litoralis</name>
    <dbReference type="NCBI Taxonomy" id="3113904"/>
    <lineage>
        <taxon>Bacteria</taxon>
        <taxon>Pseudomonadati</taxon>
        <taxon>Pseudomonadota</taxon>
        <taxon>Alphaproteobacteria</taxon>
        <taxon>Sphingomonadales</taxon>
        <taxon>Erythrobacteraceae</taxon>
        <taxon>Altererythrobacter</taxon>
    </lineage>
</organism>
<sequence>MEARRLNPAKAATIALLTIFAAWQAYQFAFVVNLRMSDPQAALDRSPGDALALSSSVSRRIEEAGKYAASREDVRDAMLSLTRNPLSRSSLRIIGANADMEGDGSRALEAMALSDRVSRRDTMAQVWLLERAAARNDAGDIMRHYDAAVSVTPQLGPLLHPILVGEMGDVRLRNAITPYAQREARWMPGFLDRASRDADIDDLISVVEPAGRSVSGEKFEASVARSIFRVAEAGEWDRAMSVAEAVWSNFDAAEFAEAAFNDATADKRLRGLAWYVADGDGIEGRIGQGGGVEVLLRPLSRGQIARRTFPVIGGKAYELLQRVSFDGEGGARIAWRGECVRADNSRAIRVWDQTIPASGKAATYRSSITLPSECTMLSLTLDGSGPDGQQSAQVSISEFAFSAK</sequence>
<keyword evidence="2" id="KW-1185">Reference proteome</keyword>
<proteinExistence type="predicted"/>
<gene>
    <name evidence="1" type="ORF">VRS74_08345</name>
</gene>
<dbReference type="Proteomes" id="UP001343492">
    <property type="component" value="Unassembled WGS sequence"/>
</dbReference>
<protein>
    <recommendedName>
        <fullName evidence="3">Tetratricopeptide repeat protein</fullName>
    </recommendedName>
</protein>
<comment type="caution">
    <text evidence="1">The sequence shown here is derived from an EMBL/GenBank/DDBJ whole genome shotgun (WGS) entry which is preliminary data.</text>
</comment>
<name>A0ABU7GFY3_9SPHN</name>